<reference evidence="1 2" key="1">
    <citation type="submission" date="2019-05" db="EMBL/GenBank/DDBJ databases">
        <title>Another draft genome of Portunus trituberculatus and its Hox gene families provides insights of decapod evolution.</title>
        <authorList>
            <person name="Jeong J.-H."/>
            <person name="Song I."/>
            <person name="Kim S."/>
            <person name="Choi T."/>
            <person name="Kim D."/>
            <person name="Ryu S."/>
            <person name="Kim W."/>
        </authorList>
    </citation>
    <scope>NUCLEOTIDE SEQUENCE [LARGE SCALE GENOMIC DNA]</scope>
    <source>
        <tissue evidence="1">Muscle</tissue>
    </source>
</reference>
<sequence>MGSSANLHHSMHTASRSLLQDTMLPKNVGFLDGYFSFTFCHAQQCIGSKARVSCVSLPPSLPPTAGQDENMTTPATPLSVGASGYTSFAPLLCQAFTPLMTHPLIVLQGAESLLLDASHLVDPVSCGILHDVVRHAQAGWGHITQLYIVERTHHSDHQSIHCSNLLPDGKCIQQRLSWVFTNPIPSIDHWPATHSGCTLQSMRKSNKMHRQSSPSKLSPFLTEDVLESSVTVRPPRRCTAAWKEQLVRVDTS</sequence>
<organism evidence="1 2">
    <name type="scientific">Portunus trituberculatus</name>
    <name type="common">Swimming crab</name>
    <name type="synonym">Neptunus trituberculatus</name>
    <dbReference type="NCBI Taxonomy" id="210409"/>
    <lineage>
        <taxon>Eukaryota</taxon>
        <taxon>Metazoa</taxon>
        <taxon>Ecdysozoa</taxon>
        <taxon>Arthropoda</taxon>
        <taxon>Crustacea</taxon>
        <taxon>Multicrustacea</taxon>
        <taxon>Malacostraca</taxon>
        <taxon>Eumalacostraca</taxon>
        <taxon>Eucarida</taxon>
        <taxon>Decapoda</taxon>
        <taxon>Pleocyemata</taxon>
        <taxon>Brachyura</taxon>
        <taxon>Eubrachyura</taxon>
        <taxon>Portunoidea</taxon>
        <taxon>Portunidae</taxon>
        <taxon>Portuninae</taxon>
        <taxon>Portunus</taxon>
    </lineage>
</organism>
<gene>
    <name evidence="1" type="ORF">E2C01_029709</name>
</gene>
<proteinExistence type="predicted"/>
<accession>A0A5B7ESN8</accession>
<protein>
    <submittedName>
        <fullName evidence="1">Uncharacterized protein</fullName>
    </submittedName>
</protein>
<evidence type="ECO:0000313" key="2">
    <source>
        <dbReference type="Proteomes" id="UP000324222"/>
    </source>
</evidence>
<comment type="caution">
    <text evidence="1">The sequence shown here is derived from an EMBL/GenBank/DDBJ whole genome shotgun (WGS) entry which is preliminary data.</text>
</comment>
<dbReference type="Proteomes" id="UP000324222">
    <property type="component" value="Unassembled WGS sequence"/>
</dbReference>
<name>A0A5B7ESN8_PORTR</name>
<dbReference type="EMBL" id="VSRR010003465">
    <property type="protein sequence ID" value="MPC36257.1"/>
    <property type="molecule type" value="Genomic_DNA"/>
</dbReference>
<dbReference type="AlphaFoldDB" id="A0A5B7ESN8"/>
<keyword evidence="2" id="KW-1185">Reference proteome</keyword>
<evidence type="ECO:0000313" key="1">
    <source>
        <dbReference type="EMBL" id="MPC36257.1"/>
    </source>
</evidence>